<dbReference type="InterPro" id="IPR008979">
    <property type="entry name" value="Galactose-bd-like_sf"/>
</dbReference>
<evidence type="ECO:0000313" key="5">
    <source>
        <dbReference type="Proteomes" id="UP000431901"/>
    </source>
</evidence>
<keyword evidence="2" id="KW-1133">Transmembrane helix</keyword>
<protein>
    <recommendedName>
        <fullName evidence="3">Glycosyl hydrolase family 98 putative carbohydrate-binding module domain-containing protein</fullName>
    </recommendedName>
</protein>
<feature type="transmembrane region" description="Helical" evidence="2">
    <location>
        <begin position="85"/>
        <end position="106"/>
    </location>
</feature>
<dbReference type="EMBL" id="WUTW01000003">
    <property type="protein sequence ID" value="MXQ65774.1"/>
    <property type="molecule type" value="Genomic_DNA"/>
</dbReference>
<evidence type="ECO:0000256" key="2">
    <source>
        <dbReference type="SAM" id="Phobius"/>
    </source>
</evidence>
<feature type="region of interest" description="Disordered" evidence="1">
    <location>
        <begin position="111"/>
        <end position="144"/>
    </location>
</feature>
<dbReference type="SMART" id="SM00776">
    <property type="entry name" value="NPCBM"/>
    <property type="match status" value="1"/>
</dbReference>
<gene>
    <name evidence="4" type="ORF">GQ466_17250</name>
</gene>
<organism evidence="4 5">
    <name type="scientific">Actinomadura rayongensis</name>
    <dbReference type="NCBI Taxonomy" id="1429076"/>
    <lineage>
        <taxon>Bacteria</taxon>
        <taxon>Bacillati</taxon>
        <taxon>Actinomycetota</taxon>
        <taxon>Actinomycetes</taxon>
        <taxon>Streptosporangiales</taxon>
        <taxon>Thermomonosporaceae</taxon>
        <taxon>Actinomadura</taxon>
    </lineage>
</organism>
<dbReference type="SUPFAM" id="SSF56112">
    <property type="entry name" value="Protein kinase-like (PK-like)"/>
    <property type="match status" value="1"/>
</dbReference>
<feature type="domain" description="Glycosyl hydrolase family 98 putative carbohydrate-binding module" evidence="3">
    <location>
        <begin position="141"/>
        <end position="264"/>
    </location>
</feature>
<dbReference type="Proteomes" id="UP000431901">
    <property type="component" value="Unassembled WGS sequence"/>
</dbReference>
<reference evidence="4 5" key="1">
    <citation type="submission" date="2019-12" db="EMBL/GenBank/DDBJ databases">
        <title>Nocardia macrotermitis sp. nov. and Nocardia aurantia sp. nov., isolated from the gut of the fungus growing-termite Macrotermes natalensis.</title>
        <authorList>
            <person name="Christine B."/>
            <person name="Rene B."/>
        </authorList>
    </citation>
    <scope>NUCLEOTIDE SEQUENCE [LARGE SCALE GENOMIC DNA]</scope>
    <source>
        <strain evidence="4 5">DSM 102126</strain>
    </source>
</reference>
<dbReference type="InterPro" id="IPR038637">
    <property type="entry name" value="NPCBM_sf"/>
</dbReference>
<dbReference type="RefSeq" id="WP_161103996.1">
    <property type="nucleotide sequence ID" value="NZ_JBHLYI010000004.1"/>
</dbReference>
<keyword evidence="2" id="KW-0472">Membrane</keyword>
<dbReference type="AlphaFoldDB" id="A0A6I4WFM8"/>
<proteinExistence type="predicted"/>
<dbReference type="Gene3D" id="2.60.120.1060">
    <property type="entry name" value="NPCBM/NEW2 domain"/>
    <property type="match status" value="1"/>
</dbReference>
<evidence type="ECO:0000259" key="3">
    <source>
        <dbReference type="SMART" id="SM00776"/>
    </source>
</evidence>
<dbReference type="SUPFAM" id="SSF49785">
    <property type="entry name" value="Galactose-binding domain-like"/>
    <property type="match status" value="1"/>
</dbReference>
<keyword evidence="2" id="KW-0812">Transmembrane</keyword>
<sequence>MAFSRDPDLDQCPDELRPLIARCLSKDPAQRPRPAELIRELWPGPAPPPADWLPPAIIAQMGAYRAAPPPAPFPFRARRVDRRMLIAAGVGAFATLIICGLVIAVMPDNSSADHGGSPGADPSTAARATAGTAKDPSPSRPAQTVYLTDLDPVSQTANVLDPRQTWTDRPVIIDGRTHEHGITVGLGCDNQIREYALSRRYGHFRATLGLADDTPNAAPTSMKIAGDGKTIRSQTLRLGHPLTVDLDVRGLIRLSLTVDANDTCRDGTIEIALGDPLLEP</sequence>
<dbReference type="Gene3D" id="1.10.510.10">
    <property type="entry name" value="Transferase(Phosphotransferase) domain 1"/>
    <property type="match status" value="1"/>
</dbReference>
<evidence type="ECO:0000313" key="4">
    <source>
        <dbReference type="EMBL" id="MXQ65774.1"/>
    </source>
</evidence>
<dbReference type="InterPro" id="IPR011009">
    <property type="entry name" value="Kinase-like_dom_sf"/>
</dbReference>
<name>A0A6I4WFM8_9ACTN</name>
<accession>A0A6I4WFM8</accession>
<comment type="caution">
    <text evidence="4">The sequence shown here is derived from an EMBL/GenBank/DDBJ whole genome shotgun (WGS) entry which is preliminary data.</text>
</comment>
<keyword evidence="5" id="KW-1185">Reference proteome</keyword>
<dbReference type="OrthoDB" id="4329527at2"/>
<evidence type="ECO:0000256" key="1">
    <source>
        <dbReference type="SAM" id="MobiDB-lite"/>
    </source>
</evidence>
<dbReference type="InterPro" id="IPR013222">
    <property type="entry name" value="Glyco_hyd_98_carb-bd"/>
</dbReference>
<dbReference type="Pfam" id="PF08305">
    <property type="entry name" value="NPCBM"/>
    <property type="match status" value="1"/>
</dbReference>